<evidence type="ECO:0000313" key="2">
    <source>
        <dbReference type="Proteomes" id="UP000235672"/>
    </source>
</evidence>
<dbReference type="EMBL" id="KZ613498">
    <property type="protein sequence ID" value="PMD17686.1"/>
    <property type="molecule type" value="Genomic_DNA"/>
</dbReference>
<evidence type="ECO:0000313" key="1">
    <source>
        <dbReference type="EMBL" id="PMD17686.1"/>
    </source>
</evidence>
<sequence>MVNEPRSFHYLIYNYRTKVTCHFASPSIACQGCEPFPGYRPLELLREMDSAVTLGYFPVSSQFLKALTNRIGVAMSQDTLAFQLSLPSIQAGSSLQQMAEFSLRARRDLDRLMDLLLRLAIPRQKPNLLLHRNIGRNNTLGLRCYGEGRVPFVDAL</sequence>
<gene>
    <name evidence="1" type="ORF">NA56DRAFT_263871</name>
</gene>
<accession>A0A2J6PUU9</accession>
<dbReference type="AlphaFoldDB" id="A0A2J6PUU9"/>
<dbReference type="Proteomes" id="UP000235672">
    <property type="component" value="Unassembled WGS sequence"/>
</dbReference>
<reference evidence="1 2" key="1">
    <citation type="submission" date="2016-05" db="EMBL/GenBank/DDBJ databases">
        <title>A degradative enzymes factory behind the ericoid mycorrhizal symbiosis.</title>
        <authorList>
            <consortium name="DOE Joint Genome Institute"/>
            <person name="Martino E."/>
            <person name="Morin E."/>
            <person name="Grelet G."/>
            <person name="Kuo A."/>
            <person name="Kohler A."/>
            <person name="Daghino S."/>
            <person name="Barry K."/>
            <person name="Choi C."/>
            <person name="Cichocki N."/>
            <person name="Clum A."/>
            <person name="Copeland A."/>
            <person name="Hainaut M."/>
            <person name="Haridas S."/>
            <person name="Labutti K."/>
            <person name="Lindquist E."/>
            <person name="Lipzen A."/>
            <person name="Khouja H.-R."/>
            <person name="Murat C."/>
            <person name="Ohm R."/>
            <person name="Olson A."/>
            <person name="Spatafora J."/>
            <person name="Veneault-Fourrey C."/>
            <person name="Henrissat B."/>
            <person name="Grigoriev I."/>
            <person name="Martin F."/>
            <person name="Perotto S."/>
        </authorList>
    </citation>
    <scope>NUCLEOTIDE SEQUENCE [LARGE SCALE GENOMIC DNA]</scope>
    <source>
        <strain evidence="1 2">UAMH 7357</strain>
    </source>
</reference>
<keyword evidence="2" id="KW-1185">Reference proteome</keyword>
<protein>
    <submittedName>
        <fullName evidence="1">Uncharacterized protein</fullName>
    </submittedName>
</protein>
<proteinExistence type="predicted"/>
<name>A0A2J6PUU9_9HELO</name>
<organism evidence="1 2">
    <name type="scientific">Hyaloscypha hepaticicola</name>
    <dbReference type="NCBI Taxonomy" id="2082293"/>
    <lineage>
        <taxon>Eukaryota</taxon>
        <taxon>Fungi</taxon>
        <taxon>Dikarya</taxon>
        <taxon>Ascomycota</taxon>
        <taxon>Pezizomycotina</taxon>
        <taxon>Leotiomycetes</taxon>
        <taxon>Helotiales</taxon>
        <taxon>Hyaloscyphaceae</taxon>
        <taxon>Hyaloscypha</taxon>
    </lineage>
</organism>